<evidence type="ECO:0000256" key="9">
    <source>
        <dbReference type="ARBA" id="ARBA00022840"/>
    </source>
</evidence>
<evidence type="ECO:0000256" key="4">
    <source>
        <dbReference type="ARBA" id="ARBA00022723"/>
    </source>
</evidence>
<evidence type="ECO:0000256" key="5">
    <source>
        <dbReference type="ARBA" id="ARBA00022741"/>
    </source>
</evidence>
<evidence type="ECO:0000256" key="13">
    <source>
        <dbReference type="ARBA" id="ARBA00023204"/>
    </source>
</evidence>
<protein>
    <recommendedName>
        <fullName evidence="15">DNA 5'-3' helicase</fullName>
        <ecNumber evidence="15">5.6.2.3</ecNumber>
    </recommendedName>
</protein>
<dbReference type="InterPro" id="IPR006554">
    <property type="entry name" value="Helicase-like_DEXD_c2"/>
</dbReference>
<dbReference type="InterPro" id="IPR014013">
    <property type="entry name" value="Helic_SF1/SF2_ATP-bd_DinG/Rad3"/>
</dbReference>
<dbReference type="Pfam" id="PF06733">
    <property type="entry name" value="DEAD_2"/>
    <property type="match status" value="1"/>
</dbReference>
<evidence type="ECO:0000256" key="2">
    <source>
        <dbReference type="ARBA" id="ARBA00009146"/>
    </source>
</evidence>
<evidence type="ECO:0000256" key="16">
    <source>
        <dbReference type="ARBA" id="ARBA00048954"/>
    </source>
</evidence>
<proteinExistence type="inferred from homology"/>
<dbReference type="Pfam" id="PF13307">
    <property type="entry name" value="Helicase_C_2"/>
    <property type="match status" value="1"/>
</dbReference>
<gene>
    <name evidence="18" type="ORF">AC478_01280</name>
</gene>
<comment type="caution">
    <text evidence="18">The sequence shown here is derived from an EMBL/GenBank/DDBJ whole genome shotgun (WGS) entry which is preliminary data.</text>
</comment>
<evidence type="ECO:0000256" key="8">
    <source>
        <dbReference type="ARBA" id="ARBA00022806"/>
    </source>
</evidence>
<accession>A0A0M0BUV1</accession>
<dbReference type="Pfam" id="PF06777">
    <property type="entry name" value="HBB"/>
    <property type="match status" value="1"/>
</dbReference>
<dbReference type="GO" id="GO:0043139">
    <property type="term" value="F:5'-3' DNA helicase activity"/>
    <property type="evidence" value="ECO:0007669"/>
    <property type="project" value="UniProtKB-EC"/>
</dbReference>
<dbReference type="InterPro" id="IPR010614">
    <property type="entry name" value="RAD3-like_helicase_DEAD"/>
</dbReference>
<keyword evidence="14" id="KW-0413">Isomerase</keyword>
<dbReference type="Gene3D" id="1.10.30.20">
    <property type="entry name" value="Bacterial XPD DNA helicase, FeS cluster domain"/>
    <property type="match status" value="1"/>
</dbReference>
<dbReference type="InterPro" id="IPR027417">
    <property type="entry name" value="P-loop_NTPase"/>
</dbReference>
<evidence type="ECO:0000256" key="3">
    <source>
        <dbReference type="ARBA" id="ARBA00022485"/>
    </source>
</evidence>
<evidence type="ECO:0000256" key="15">
    <source>
        <dbReference type="ARBA" id="ARBA00044969"/>
    </source>
</evidence>
<sequence length="644" mass="72477">MTTLKLPTEVIKYFPYESVRPQQDQFIKTIFNAVQARRSVLIEGSNGLGKTISAISASLPIAVEKNLKILYVARTHRQHDRVIEELRAVFKKHHVSGISLRGRNQMCLNKLAVKNAFDAKSLMEACELLKAEGKCPYHKAPEEQTYDYLILKQQIASRPYKASEIQKVCKRKGFCSHELVKAALSDIKVIALSYLYVFNPVIRAAFLKNIETNLKKIILIVDEAHNLPETAIDISSRSLSLFAIKQAELEAQKYENKTAKEFTRFFRKEVEKLTENMRREQIIPAESIIEILQKHGNVANPRDFFEELHEVGSSIRRNLLAEGKYPRSYIHSMSEFLLRWLETLGDNSFINVASSYFTRDKVKAVKLEIVALDPSKITSPVFSSTYANIVMSGTLQPLEAYARITKLPENIVQCVLPSPFPKEHILSLVCCGVSTAMEKRTPAMYQTIIERINEVAQNTTANTGVFTASFDVLNALLTEGLEVTLNKPLFYEYRGMSSKANEELVAGFKACGEGDGAVFLGVQGGRTSEGVDFPGNQMNTVIIVGVPYAEPTTRVKAQISYYDGCFPELGREYGYVLPAMKKASQAAGRPVRTLEDRGAIVFLDYRFSTSYCRSFLPSWISNHMKVLQPGNGILAQEIRRFFKP</sequence>
<dbReference type="PANTHER" id="PTHR11472:SF34">
    <property type="entry name" value="REGULATOR OF TELOMERE ELONGATION HELICASE 1"/>
    <property type="match status" value="1"/>
</dbReference>
<evidence type="ECO:0000256" key="7">
    <source>
        <dbReference type="ARBA" id="ARBA00022801"/>
    </source>
</evidence>
<name>A0A0M0BUV1_9ARCH</name>
<evidence type="ECO:0000313" key="18">
    <source>
        <dbReference type="EMBL" id="KON32130.1"/>
    </source>
</evidence>
<reference evidence="19" key="1">
    <citation type="submission" date="2015-06" db="EMBL/GenBank/DDBJ databases">
        <title>New insights into the roles of widespread benthic archaea in carbon and nitrogen cycling.</title>
        <authorList>
            <person name="Lazar C.S."/>
            <person name="Baker B.J."/>
            <person name="Seitz K.W."/>
            <person name="Hyde A.S."/>
            <person name="Dick G.J."/>
            <person name="Hinrichs K.-U."/>
            <person name="Teske A.P."/>
        </authorList>
    </citation>
    <scope>NUCLEOTIDE SEQUENCE [LARGE SCALE GENOMIC DNA]</scope>
</reference>
<evidence type="ECO:0000256" key="1">
    <source>
        <dbReference type="ARBA" id="ARBA00001966"/>
    </source>
</evidence>
<organism evidence="18 19">
    <name type="scientific">miscellaneous Crenarchaeota group-1 archaeon SG8-32-3</name>
    <dbReference type="NCBI Taxonomy" id="1685125"/>
    <lineage>
        <taxon>Archaea</taxon>
        <taxon>Candidatus Bathyarchaeota</taxon>
        <taxon>MCG-1</taxon>
    </lineage>
</organism>
<dbReference type="AlphaFoldDB" id="A0A0M0BUV1"/>
<keyword evidence="7" id="KW-0378">Hydrolase</keyword>
<keyword evidence="11" id="KW-0411">Iron-sulfur</keyword>
<keyword evidence="5" id="KW-0547">Nucleotide-binding</keyword>
<dbReference type="InterPro" id="IPR042493">
    <property type="entry name" value="XPD_DNA_FeS"/>
</dbReference>
<dbReference type="PANTHER" id="PTHR11472">
    <property type="entry name" value="DNA REPAIR DEAD HELICASE RAD3/XP-D SUBFAMILY MEMBER"/>
    <property type="match status" value="1"/>
</dbReference>
<dbReference type="SMART" id="SM00491">
    <property type="entry name" value="HELICc2"/>
    <property type="match status" value="1"/>
</dbReference>
<dbReference type="InterPro" id="IPR010643">
    <property type="entry name" value="HBB"/>
</dbReference>
<dbReference type="Proteomes" id="UP000054016">
    <property type="component" value="Unassembled WGS sequence"/>
</dbReference>
<dbReference type="GO" id="GO:0046872">
    <property type="term" value="F:metal ion binding"/>
    <property type="evidence" value="ECO:0007669"/>
    <property type="project" value="UniProtKB-KW"/>
</dbReference>
<evidence type="ECO:0000256" key="11">
    <source>
        <dbReference type="ARBA" id="ARBA00023014"/>
    </source>
</evidence>
<keyword evidence="9" id="KW-0067">ATP-binding</keyword>
<keyword evidence="10" id="KW-0408">Iron</keyword>
<dbReference type="GO" id="GO:0051539">
    <property type="term" value="F:4 iron, 4 sulfur cluster binding"/>
    <property type="evidence" value="ECO:0007669"/>
    <property type="project" value="UniProtKB-KW"/>
</dbReference>
<dbReference type="PROSITE" id="PS51193">
    <property type="entry name" value="HELICASE_ATP_BIND_2"/>
    <property type="match status" value="1"/>
</dbReference>
<keyword evidence="8" id="KW-0347">Helicase</keyword>
<dbReference type="GO" id="GO:0005524">
    <property type="term" value="F:ATP binding"/>
    <property type="evidence" value="ECO:0007669"/>
    <property type="project" value="UniProtKB-KW"/>
</dbReference>
<dbReference type="SMART" id="SM00488">
    <property type="entry name" value="DEXDc2"/>
    <property type="match status" value="1"/>
</dbReference>
<dbReference type="EMBL" id="LFWV01000011">
    <property type="protein sequence ID" value="KON32130.1"/>
    <property type="molecule type" value="Genomic_DNA"/>
</dbReference>
<keyword evidence="6" id="KW-0227">DNA damage</keyword>
<dbReference type="Gene3D" id="3.40.50.300">
    <property type="entry name" value="P-loop containing nucleotide triphosphate hydrolases"/>
    <property type="match status" value="2"/>
</dbReference>
<dbReference type="EC" id="5.6.2.3" evidence="15"/>
<evidence type="ECO:0000256" key="12">
    <source>
        <dbReference type="ARBA" id="ARBA00023125"/>
    </source>
</evidence>
<evidence type="ECO:0000256" key="10">
    <source>
        <dbReference type="ARBA" id="ARBA00023004"/>
    </source>
</evidence>
<evidence type="ECO:0000313" key="19">
    <source>
        <dbReference type="Proteomes" id="UP000054016"/>
    </source>
</evidence>
<keyword evidence="3" id="KW-0004">4Fe-4S</keyword>
<evidence type="ECO:0000256" key="6">
    <source>
        <dbReference type="ARBA" id="ARBA00022763"/>
    </source>
</evidence>
<dbReference type="SUPFAM" id="SSF52540">
    <property type="entry name" value="P-loop containing nucleoside triphosphate hydrolases"/>
    <property type="match status" value="1"/>
</dbReference>
<keyword evidence="4" id="KW-0479">Metal-binding</keyword>
<keyword evidence="13" id="KW-0234">DNA repair</keyword>
<dbReference type="InterPro" id="IPR006555">
    <property type="entry name" value="ATP-dep_Helicase_C"/>
</dbReference>
<feature type="domain" description="Helicase ATP-binding" evidence="17">
    <location>
        <begin position="9"/>
        <end position="277"/>
    </location>
</feature>
<dbReference type="GO" id="GO:0016818">
    <property type="term" value="F:hydrolase activity, acting on acid anhydrides, in phosphorus-containing anhydrides"/>
    <property type="evidence" value="ECO:0007669"/>
    <property type="project" value="InterPro"/>
</dbReference>
<dbReference type="GO" id="GO:0003677">
    <property type="term" value="F:DNA binding"/>
    <property type="evidence" value="ECO:0007669"/>
    <property type="project" value="UniProtKB-KW"/>
</dbReference>
<dbReference type="GO" id="GO:0006281">
    <property type="term" value="P:DNA repair"/>
    <property type="evidence" value="ECO:0007669"/>
    <property type="project" value="UniProtKB-KW"/>
</dbReference>
<comment type="cofactor">
    <cofactor evidence="1">
        <name>[4Fe-4S] cluster</name>
        <dbReference type="ChEBI" id="CHEBI:49883"/>
    </cofactor>
</comment>
<evidence type="ECO:0000259" key="17">
    <source>
        <dbReference type="PROSITE" id="PS51193"/>
    </source>
</evidence>
<dbReference type="InterPro" id="IPR045028">
    <property type="entry name" value="DinG/Rad3-like"/>
</dbReference>
<comment type="catalytic activity">
    <reaction evidence="16">
        <text>ATP + H2O = ADP + phosphate + H(+)</text>
        <dbReference type="Rhea" id="RHEA:13065"/>
        <dbReference type="ChEBI" id="CHEBI:15377"/>
        <dbReference type="ChEBI" id="CHEBI:15378"/>
        <dbReference type="ChEBI" id="CHEBI:30616"/>
        <dbReference type="ChEBI" id="CHEBI:43474"/>
        <dbReference type="ChEBI" id="CHEBI:456216"/>
        <dbReference type="EC" id="5.6.2.3"/>
    </reaction>
</comment>
<keyword evidence="12" id="KW-0238">DNA-binding</keyword>
<evidence type="ECO:0000256" key="14">
    <source>
        <dbReference type="ARBA" id="ARBA00023235"/>
    </source>
</evidence>
<dbReference type="Gene3D" id="1.10.275.40">
    <property type="match status" value="1"/>
</dbReference>
<comment type="similarity">
    <text evidence="2">Belongs to the helicase family. RAD3/XPD subfamily.</text>
</comment>